<dbReference type="AlphaFoldDB" id="A0AAN6PJ87"/>
<dbReference type="InterPro" id="IPR002068">
    <property type="entry name" value="A-crystallin/Hsp20_dom"/>
</dbReference>
<evidence type="ECO:0000313" key="7">
    <source>
        <dbReference type="Proteomes" id="UP001303115"/>
    </source>
</evidence>
<keyword evidence="1" id="KW-0346">Stress response</keyword>
<sequence length="247" mass="27474">MMSFFPASFSAPAADPSFIPLFRLLDGFDNYSREKQATPAATAAPACRRQRVRQFRPQPATFNPRFDVRETETAYELHGELPGLDRENVSIEFPEPQTIVISGRIERNYVSESNNNNNNATDDDDSASTTTTEPEKSRRNSYQATVEDDPEDDQSSAASTPTSSPWTEVAKPVARAESQEVTPAPAQTQDQSKYWRRERSVGQFSRTFIFPARVDEDSVTAGLRNGILSITVPKAKAPVPRKIEIAV</sequence>
<evidence type="ECO:0000256" key="3">
    <source>
        <dbReference type="RuleBase" id="RU003616"/>
    </source>
</evidence>
<protein>
    <submittedName>
        <fullName evidence="6">HSP20-like chaperone</fullName>
    </submittedName>
</protein>
<proteinExistence type="inferred from homology"/>
<comment type="similarity">
    <text evidence="2 3">Belongs to the small heat shock protein (HSP20) family.</text>
</comment>
<dbReference type="SUPFAM" id="SSF49764">
    <property type="entry name" value="HSP20-like chaperones"/>
    <property type="match status" value="1"/>
</dbReference>
<evidence type="ECO:0000313" key="6">
    <source>
        <dbReference type="EMBL" id="KAK4041113.1"/>
    </source>
</evidence>
<accession>A0AAN6PJ87</accession>
<reference evidence="7" key="1">
    <citation type="journal article" date="2023" name="Mol. Phylogenet. Evol.">
        <title>Genome-scale phylogeny and comparative genomics of the fungal order Sordariales.</title>
        <authorList>
            <person name="Hensen N."/>
            <person name="Bonometti L."/>
            <person name="Westerberg I."/>
            <person name="Brannstrom I.O."/>
            <person name="Guillou S."/>
            <person name="Cros-Aarteil S."/>
            <person name="Calhoun S."/>
            <person name="Haridas S."/>
            <person name="Kuo A."/>
            <person name="Mondo S."/>
            <person name="Pangilinan J."/>
            <person name="Riley R."/>
            <person name="LaButti K."/>
            <person name="Andreopoulos B."/>
            <person name="Lipzen A."/>
            <person name="Chen C."/>
            <person name="Yan M."/>
            <person name="Daum C."/>
            <person name="Ng V."/>
            <person name="Clum A."/>
            <person name="Steindorff A."/>
            <person name="Ohm R.A."/>
            <person name="Martin F."/>
            <person name="Silar P."/>
            <person name="Natvig D.O."/>
            <person name="Lalanne C."/>
            <person name="Gautier V."/>
            <person name="Ament-Velasquez S.L."/>
            <person name="Kruys A."/>
            <person name="Hutchinson M.I."/>
            <person name="Powell A.J."/>
            <person name="Barry K."/>
            <person name="Miller A.N."/>
            <person name="Grigoriev I.V."/>
            <person name="Debuchy R."/>
            <person name="Gladieux P."/>
            <person name="Hiltunen Thoren M."/>
            <person name="Johannesson H."/>
        </authorList>
    </citation>
    <scope>NUCLEOTIDE SEQUENCE [LARGE SCALE GENOMIC DNA]</scope>
    <source>
        <strain evidence="7">CBS 284.82</strain>
    </source>
</reference>
<dbReference type="InterPro" id="IPR008978">
    <property type="entry name" value="HSP20-like_chaperone"/>
</dbReference>
<feature type="compositionally biased region" description="Low complexity" evidence="4">
    <location>
        <begin position="155"/>
        <end position="165"/>
    </location>
</feature>
<evidence type="ECO:0000256" key="2">
    <source>
        <dbReference type="PROSITE-ProRule" id="PRU00285"/>
    </source>
</evidence>
<comment type="caution">
    <text evidence="6">The sequence shown here is derived from an EMBL/GenBank/DDBJ whole genome shotgun (WGS) entry which is preliminary data.</text>
</comment>
<dbReference type="PANTHER" id="PTHR11527">
    <property type="entry name" value="HEAT-SHOCK PROTEIN 20 FAMILY MEMBER"/>
    <property type="match status" value="1"/>
</dbReference>
<gene>
    <name evidence="6" type="ORF">C8A01DRAFT_15117</name>
</gene>
<dbReference type="InterPro" id="IPR031107">
    <property type="entry name" value="Small_HSP"/>
</dbReference>
<evidence type="ECO:0000256" key="4">
    <source>
        <dbReference type="SAM" id="MobiDB-lite"/>
    </source>
</evidence>
<evidence type="ECO:0000256" key="1">
    <source>
        <dbReference type="ARBA" id="ARBA00023016"/>
    </source>
</evidence>
<dbReference type="Pfam" id="PF00011">
    <property type="entry name" value="HSP20"/>
    <property type="match status" value="1"/>
</dbReference>
<organism evidence="6 7">
    <name type="scientific">Parachaetomium inaequale</name>
    <dbReference type="NCBI Taxonomy" id="2588326"/>
    <lineage>
        <taxon>Eukaryota</taxon>
        <taxon>Fungi</taxon>
        <taxon>Dikarya</taxon>
        <taxon>Ascomycota</taxon>
        <taxon>Pezizomycotina</taxon>
        <taxon>Sordariomycetes</taxon>
        <taxon>Sordariomycetidae</taxon>
        <taxon>Sordariales</taxon>
        <taxon>Chaetomiaceae</taxon>
        <taxon>Parachaetomium</taxon>
    </lineage>
</organism>
<evidence type="ECO:0000259" key="5">
    <source>
        <dbReference type="PROSITE" id="PS01031"/>
    </source>
</evidence>
<feature type="domain" description="SHSP" evidence="5">
    <location>
        <begin position="57"/>
        <end position="247"/>
    </location>
</feature>
<dbReference type="Gene3D" id="2.60.40.790">
    <property type="match status" value="1"/>
</dbReference>
<dbReference type="PROSITE" id="PS01031">
    <property type="entry name" value="SHSP"/>
    <property type="match status" value="1"/>
</dbReference>
<name>A0AAN6PJ87_9PEZI</name>
<feature type="region of interest" description="Disordered" evidence="4">
    <location>
        <begin position="111"/>
        <end position="195"/>
    </location>
</feature>
<feature type="compositionally biased region" description="Polar residues" evidence="4">
    <location>
        <begin position="179"/>
        <end position="192"/>
    </location>
</feature>
<dbReference type="CDD" id="cd06464">
    <property type="entry name" value="ACD_sHsps-like"/>
    <property type="match status" value="1"/>
</dbReference>
<dbReference type="EMBL" id="MU854363">
    <property type="protein sequence ID" value="KAK4041113.1"/>
    <property type="molecule type" value="Genomic_DNA"/>
</dbReference>
<dbReference type="Proteomes" id="UP001303115">
    <property type="component" value="Unassembled WGS sequence"/>
</dbReference>
<keyword evidence="7" id="KW-1185">Reference proteome</keyword>
<feature type="compositionally biased region" description="Low complexity" evidence="4">
    <location>
        <begin position="111"/>
        <end position="120"/>
    </location>
</feature>